<dbReference type="Pfam" id="PF02698">
    <property type="entry name" value="DUF218"/>
    <property type="match status" value="1"/>
</dbReference>
<name>A0A2T7UP27_9RHOB</name>
<evidence type="ECO:0000313" key="3">
    <source>
        <dbReference type="Proteomes" id="UP000244810"/>
    </source>
</evidence>
<dbReference type="CDD" id="cd06259">
    <property type="entry name" value="YdcF-like"/>
    <property type="match status" value="1"/>
</dbReference>
<dbReference type="PANTHER" id="PTHR30336">
    <property type="entry name" value="INNER MEMBRANE PROTEIN, PROBABLE PERMEASE"/>
    <property type="match status" value="1"/>
</dbReference>
<dbReference type="AlphaFoldDB" id="A0A2T7UP27"/>
<dbReference type="PANTHER" id="PTHR30336:SF20">
    <property type="entry name" value="DUF218 DOMAIN-CONTAINING PROTEIN"/>
    <property type="match status" value="1"/>
</dbReference>
<dbReference type="InterPro" id="IPR003848">
    <property type="entry name" value="DUF218"/>
</dbReference>
<sequence length="160" mass="17201">MLSDIDKPTALILGAAVWPGGEPSPTLARRTAHAIGLYHAGHVGRIMGCGGLGTHPPTEAALIARLCGEAGIPEDRILVEDRSTSTRENLRNAKALLPEAARVVIVTDPYHAPRARLIAWQIGLRATTSSPGWDQIGPKQRRRHVPREALALAAVLLRLR</sequence>
<gene>
    <name evidence="2" type="ORF">DDE23_15100</name>
</gene>
<protein>
    <submittedName>
        <fullName evidence="2">YdcF family protein</fullName>
    </submittedName>
</protein>
<dbReference type="GO" id="GO:0005886">
    <property type="term" value="C:plasma membrane"/>
    <property type="evidence" value="ECO:0007669"/>
    <property type="project" value="TreeGrafter"/>
</dbReference>
<comment type="caution">
    <text evidence="2">The sequence shown here is derived from an EMBL/GenBank/DDBJ whole genome shotgun (WGS) entry which is preliminary data.</text>
</comment>
<dbReference type="Gene3D" id="3.40.50.620">
    <property type="entry name" value="HUPs"/>
    <property type="match status" value="1"/>
</dbReference>
<evidence type="ECO:0000259" key="1">
    <source>
        <dbReference type="Pfam" id="PF02698"/>
    </source>
</evidence>
<dbReference type="InterPro" id="IPR014729">
    <property type="entry name" value="Rossmann-like_a/b/a_fold"/>
</dbReference>
<organism evidence="2 3">
    <name type="scientific">Pararhodobacter aggregans</name>
    <dbReference type="NCBI Taxonomy" id="404875"/>
    <lineage>
        <taxon>Bacteria</taxon>
        <taxon>Pseudomonadati</taxon>
        <taxon>Pseudomonadota</taxon>
        <taxon>Alphaproteobacteria</taxon>
        <taxon>Rhodobacterales</taxon>
        <taxon>Paracoccaceae</taxon>
        <taxon>Pararhodobacter</taxon>
    </lineage>
</organism>
<dbReference type="InterPro" id="IPR051599">
    <property type="entry name" value="Cell_Envelope_Assoc"/>
</dbReference>
<accession>A0A2T7UP27</accession>
<dbReference type="EMBL" id="QDDR01000008">
    <property type="protein sequence ID" value="PVE46480.1"/>
    <property type="molecule type" value="Genomic_DNA"/>
</dbReference>
<evidence type="ECO:0000313" key="2">
    <source>
        <dbReference type="EMBL" id="PVE46480.1"/>
    </source>
</evidence>
<feature type="domain" description="DUF218" evidence="1">
    <location>
        <begin position="10"/>
        <end position="138"/>
    </location>
</feature>
<dbReference type="Proteomes" id="UP000244810">
    <property type="component" value="Unassembled WGS sequence"/>
</dbReference>
<keyword evidence="3" id="KW-1185">Reference proteome</keyword>
<reference evidence="2 3" key="1">
    <citation type="journal article" date="2011" name="Syst. Appl. Microbiol.">
        <title>Defluviimonas denitrificans gen. nov., sp. nov., and Pararhodobacter aggregans gen. nov., sp. nov., non-phototrophic Rhodobacteraceae from the biofilter of a marine aquaculture.</title>
        <authorList>
            <person name="Foesel B.U."/>
            <person name="Drake H.L."/>
            <person name="Schramm A."/>
        </authorList>
    </citation>
    <scope>NUCLEOTIDE SEQUENCE [LARGE SCALE GENOMIC DNA]</scope>
    <source>
        <strain evidence="2 3">D1-19</strain>
    </source>
</reference>
<proteinExistence type="predicted"/>